<name>A0A9D1XNF0_9FIRM</name>
<dbReference type="GO" id="GO:0097367">
    <property type="term" value="F:carbohydrate derivative binding"/>
    <property type="evidence" value="ECO:0007669"/>
    <property type="project" value="InterPro"/>
</dbReference>
<sequence length="225" mass="26200">MIVRFVRKLGYQGFNDFKIHLLTDLKQNSYQEIEVEKKESLISIVNKVSSLHEKVLLETKNRLSIDDLEKIQQAIKNVDQINIFALDANASIGEYVYHNIMQAGKLSNVYQSIDKILLYEFLIEKSVIIVISRMGKNKNMLKAIQNLRKKRTLCYFISSNKDSPFVKNVDVCLLCTYKENIIELGDSLFHTSVSYIFDILISIIIKNNYDTAINLYQLHDQLYEY</sequence>
<dbReference type="PANTHER" id="PTHR30514:SF10">
    <property type="entry name" value="MURR_RPIR FAMILY TRANSCRIPTIONAL REGULATOR"/>
    <property type="match status" value="1"/>
</dbReference>
<dbReference type="GO" id="GO:0003700">
    <property type="term" value="F:DNA-binding transcription factor activity"/>
    <property type="evidence" value="ECO:0007669"/>
    <property type="project" value="InterPro"/>
</dbReference>
<comment type="caution">
    <text evidence="2">The sequence shown here is derived from an EMBL/GenBank/DDBJ whole genome shotgun (WGS) entry which is preliminary data.</text>
</comment>
<dbReference type="Proteomes" id="UP000886724">
    <property type="component" value="Unassembled WGS sequence"/>
</dbReference>
<dbReference type="Pfam" id="PF01380">
    <property type="entry name" value="SIS"/>
    <property type="match status" value="1"/>
</dbReference>
<dbReference type="Gene3D" id="3.40.50.10490">
    <property type="entry name" value="Glucose-6-phosphate isomerase like protein, domain 1"/>
    <property type="match status" value="1"/>
</dbReference>
<dbReference type="InterPro" id="IPR047640">
    <property type="entry name" value="RpiR-like"/>
</dbReference>
<feature type="domain" description="HTH rpiR-type" evidence="1">
    <location>
        <begin position="1"/>
        <end position="28"/>
    </location>
</feature>
<proteinExistence type="predicted"/>
<gene>
    <name evidence="2" type="ORF">H9980_12320</name>
</gene>
<evidence type="ECO:0000259" key="1">
    <source>
        <dbReference type="PROSITE" id="PS51071"/>
    </source>
</evidence>
<evidence type="ECO:0000313" key="3">
    <source>
        <dbReference type="Proteomes" id="UP000886724"/>
    </source>
</evidence>
<dbReference type="PANTHER" id="PTHR30514">
    <property type="entry name" value="GLUCOKINASE"/>
    <property type="match status" value="1"/>
</dbReference>
<dbReference type="AlphaFoldDB" id="A0A9D1XNF0"/>
<dbReference type="Gene3D" id="1.10.10.10">
    <property type="entry name" value="Winged helix-like DNA-binding domain superfamily/Winged helix DNA-binding domain"/>
    <property type="match status" value="1"/>
</dbReference>
<reference evidence="2" key="2">
    <citation type="submission" date="2021-04" db="EMBL/GenBank/DDBJ databases">
        <authorList>
            <person name="Gilroy R."/>
        </authorList>
    </citation>
    <scope>NUCLEOTIDE SEQUENCE</scope>
    <source>
        <strain evidence="2">ChiGjej1B1-14440</strain>
    </source>
</reference>
<dbReference type="SUPFAM" id="SSF53697">
    <property type="entry name" value="SIS domain"/>
    <property type="match status" value="1"/>
</dbReference>
<dbReference type="InterPro" id="IPR001347">
    <property type="entry name" value="SIS_dom"/>
</dbReference>
<organism evidence="2 3">
    <name type="scientific">Candidatus Erysipelatoclostridium merdavium</name>
    <dbReference type="NCBI Taxonomy" id="2838566"/>
    <lineage>
        <taxon>Bacteria</taxon>
        <taxon>Bacillati</taxon>
        <taxon>Bacillota</taxon>
        <taxon>Erysipelotrichia</taxon>
        <taxon>Erysipelotrichales</taxon>
        <taxon>Erysipelotrichales incertae sedis</taxon>
    </lineage>
</organism>
<dbReference type="InterPro" id="IPR046348">
    <property type="entry name" value="SIS_dom_sf"/>
</dbReference>
<dbReference type="EMBL" id="DXET01000280">
    <property type="protein sequence ID" value="HIX82733.1"/>
    <property type="molecule type" value="Genomic_DNA"/>
</dbReference>
<reference evidence="2" key="1">
    <citation type="journal article" date="2021" name="PeerJ">
        <title>Extensive microbial diversity within the chicken gut microbiome revealed by metagenomics and culture.</title>
        <authorList>
            <person name="Gilroy R."/>
            <person name="Ravi A."/>
            <person name="Getino M."/>
            <person name="Pursley I."/>
            <person name="Horton D.L."/>
            <person name="Alikhan N.F."/>
            <person name="Baker D."/>
            <person name="Gharbi K."/>
            <person name="Hall N."/>
            <person name="Watson M."/>
            <person name="Adriaenssens E.M."/>
            <person name="Foster-Nyarko E."/>
            <person name="Jarju S."/>
            <person name="Secka A."/>
            <person name="Antonio M."/>
            <person name="Oren A."/>
            <person name="Chaudhuri R.R."/>
            <person name="La Ragione R."/>
            <person name="Hildebrand F."/>
            <person name="Pallen M.J."/>
        </authorList>
    </citation>
    <scope>NUCLEOTIDE SEQUENCE</scope>
    <source>
        <strain evidence="2">ChiGjej1B1-14440</strain>
    </source>
</reference>
<dbReference type="InterPro" id="IPR036388">
    <property type="entry name" value="WH-like_DNA-bd_sf"/>
</dbReference>
<dbReference type="PROSITE" id="PS51071">
    <property type="entry name" value="HTH_RPIR"/>
    <property type="match status" value="1"/>
</dbReference>
<dbReference type="GO" id="GO:0003677">
    <property type="term" value="F:DNA binding"/>
    <property type="evidence" value="ECO:0007669"/>
    <property type="project" value="InterPro"/>
</dbReference>
<accession>A0A9D1XNF0</accession>
<dbReference type="InterPro" id="IPR000281">
    <property type="entry name" value="HTH_RpiR"/>
</dbReference>
<dbReference type="GO" id="GO:1901135">
    <property type="term" value="P:carbohydrate derivative metabolic process"/>
    <property type="evidence" value="ECO:0007669"/>
    <property type="project" value="InterPro"/>
</dbReference>
<evidence type="ECO:0000313" key="2">
    <source>
        <dbReference type="EMBL" id="HIX82733.1"/>
    </source>
</evidence>
<protein>
    <submittedName>
        <fullName evidence="2">SIS domain-containing protein</fullName>
    </submittedName>
</protein>